<sequence length="121" mass="13918">MLTTIFMSFAFGALVTLVAVISKDAYRDYYISRHSFSFPPPIEPLRDETERIKKEIIESFSNGDLIFNLEEFLKSLNFHDQVLNQIFQTDMDSEDHLSIAVTLGSLIEKIESKIKNLRQGV</sequence>
<organism evidence="1 2">
    <name type="scientific">Leptospira stimsonii</name>
    <dbReference type="NCBI Taxonomy" id="2202203"/>
    <lineage>
        <taxon>Bacteria</taxon>
        <taxon>Pseudomonadati</taxon>
        <taxon>Spirochaetota</taxon>
        <taxon>Spirochaetia</taxon>
        <taxon>Leptospirales</taxon>
        <taxon>Leptospiraceae</taxon>
        <taxon>Leptospira</taxon>
    </lineage>
</organism>
<dbReference type="Proteomes" id="UP000297422">
    <property type="component" value="Unassembled WGS sequence"/>
</dbReference>
<proteinExistence type="predicted"/>
<accession>A0ABY2MV85</accession>
<protein>
    <submittedName>
        <fullName evidence="1">Uncharacterized protein</fullName>
    </submittedName>
</protein>
<gene>
    <name evidence="1" type="ORF">EHQ90_22255</name>
</gene>
<keyword evidence="2" id="KW-1185">Reference proteome</keyword>
<comment type="caution">
    <text evidence="1">The sequence shown here is derived from an EMBL/GenBank/DDBJ whole genome shotgun (WGS) entry which is preliminary data.</text>
</comment>
<dbReference type="EMBL" id="RQGT01000134">
    <property type="protein sequence ID" value="TGM08814.1"/>
    <property type="molecule type" value="Genomic_DNA"/>
</dbReference>
<evidence type="ECO:0000313" key="1">
    <source>
        <dbReference type="EMBL" id="TGM08814.1"/>
    </source>
</evidence>
<evidence type="ECO:0000313" key="2">
    <source>
        <dbReference type="Proteomes" id="UP000297422"/>
    </source>
</evidence>
<reference evidence="2" key="1">
    <citation type="journal article" date="2019" name="PLoS Negl. Trop. Dis.">
        <title>Revisiting the worldwide diversity of Leptospira species in the environment.</title>
        <authorList>
            <person name="Vincent A.T."/>
            <person name="Schiettekatte O."/>
            <person name="Bourhy P."/>
            <person name="Veyrier F.J."/>
            <person name="Picardeau M."/>
        </authorList>
    </citation>
    <scope>NUCLEOTIDE SEQUENCE [LARGE SCALE GENOMIC DNA]</scope>
    <source>
        <strain evidence="2">201702407</strain>
    </source>
</reference>
<dbReference type="RefSeq" id="WP_135686635.1">
    <property type="nucleotide sequence ID" value="NZ_RQGT01000134.1"/>
</dbReference>
<name>A0ABY2MV85_9LEPT</name>